<evidence type="ECO:0000313" key="4">
    <source>
        <dbReference type="EMBL" id="JAT58134.1"/>
    </source>
</evidence>
<dbReference type="PANTHER" id="PTHR45717:SF14">
    <property type="entry name" value="LARGE RIBOSOMAL SUBUNIT PROTEIN ML101 (RPPR4)"/>
    <property type="match status" value="1"/>
</dbReference>
<dbReference type="NCBIfam" id="TIGR00756">
    <property type="entry name" value="PPR"/>
    <property type="match status" value="4"/>
</dbReference>
<dbReference type="InterPro" id="IPR002885">
    <property type="entry name" value="PPR_rpt"/>
</dbReference>
<feature type="repeat" description="PPR" evidence="3">
    <location>
        <begin position="225"/>
        <end position="259"/>
    </location>
</feature>
<dbReference type="PANTHER" id="PTHR45717">
    <property type="entry name" value="OS12G0527900 PROTEIN"/>
    <property type="match status" value="1"/>
</dbReference>
<protein>
    <submittedName>
        <fullName evidence="4">Pentatricopeptide repeat-containing protein At1g60770</fullName>
    </submittedName>
</protein>
<accession>A0A1D1YU30</accession>
<evidence type="ECO:0000256" key="3">
    <source>
        <dbReference type="PROSITE-ProRule" id="PRU00708"/>
    </source>
</evidence>
<comment type="similarity">
    <text evidence="1">Belongs to the PPR family. P subfamily.</text>
</comment>
<organism evidence="4">
    <name type="scientific">Anthurium amnicola</name>
    <dbReference type="NCBI Taxonomy" id="1678845"/>
    <lineage>
        <taxon>Eukaryota</taxon>
        <taxon>Viridiplantae</taxon>
        <taxon>Streptophyta</taxon>
        <taxon>Embryophyta</taxon>
        <taxon>Tracheophyta</taxon>
        <taxon>Spermatophyta</taxon>
        <taxon>Magnoliopsida</taxon>
        <taxon>Liliopsida</taxon>
        <taxon>Araceae</taxon>
        <taxon>Pothoideae</taxon>
        <taxon>Potheae</taxon>
        <taxon>Anthurium</taxon>
    </lineage>
</organism>
<evidence type="ECO:0000256" key="1">
    <source>
        <dbReference type="ARBA" id="ARBA00007626"/>
    </source>
</evidence>
<proteinExistence type="inferred from homology"/>
<evidence type="ECO:0000256" key="2">
    <source>
        <dbReference type="ARBA" id="ARBA00022737"/>
    </source>
</evidence>
<gene>
    <name evidence="4" type="primary">At1g60770</name>
    <name evidence="4" type="ORF">g.41481</name>
</gene>
<feature type="repeat" description="PPR" evidence="3">
    <location>
        <begin position="366"/>
        <end position="400"/>
    </location>
</feature>
<dbReference type="FunFam" id="1.25.40.10:FF:000541">
    <property type="entry name" value="Pentatricopeptide repeat-containing protein"/>
    <property type="match status" value="1"/>
</dbReference>
<dbReference type="GO" id="GO:0005739">
    <property type="term" value="C:mitochondrion"/>
    <property type="evidence" value="ECO:0007669"/>
    <property type="project" value="TreeGrafter"/>
</dbReference>
<keyword evidence="2" id="KW-0677">Repeat</keyword>
<dbReference type="GO" id="GO:0003729">
    <property type="term" value="F:mRNA binding"/>
    <property type="evidence" value="ECO:0007669"/>
    <property type="project" value="UniProtKB-ARBA"/>
</dbReference>
<name>A0A1D1YU30_9ARAE</name>
<dbReference type="Gene3D" id="1.25.40.10">
    <property type="entry name" value="Tetratricopeptide repeat domain"/>
    <property type="match status" value="3"/>
</dbReference>
<dbReference type="Pfam" id="PF01535">
    <property type="entry name" value="PPR"/>
    <property type="match status" value="3"/>
</dbReference>
<dbReference type="FunFam" id="1.25.40.10:FF:000443">
    <property type="entry name" value="Pentatricopeptide repeat-containing protein"/>
    <property type="match status" value="1"/>
</dbReference>
<feature type="repeat" description="PPR" evidence="3">
    <location>
        <begin position="155"/>
        <end position="189"/>
    </location>
</feature>
<dbReference type="EMBL" id="GDJX01009802">
    <property type="protein sequence ID" value="JAT58134.1"/>
    <property type="molecule type" value="Transcribed_RNA"/>
</dbReference>
<feature type="non-terminal residue" evidence="4">
    <location>
        <position position="1"/>
    </location>
</feature>
<dbReference type="InterPro" id="IPR011990">
    <property type="entry name" value="TPR-like_helical_dom_sf"/>
</dbReference>
<dbReference type="AlphaFoldDB" id="A0A1D1YU30"/>
<sequence length="525" mass="60416">LDAKTYWAAVIRWPGEEGECDSRGTAAEGRGMATPATMIARRTKQVARRSSKYLEEALYRRLFREGSAEASVRQELDQFLRSRKRVFKWEVGVSLRKLRRHRRHRPALKLSEIMERRGMNLTPSDHAIRLDLVAKARGIASSEEYFMDLPEPAKNHLAYGALLNCYCKELMTEKAEVLMEKMKELRFASSAMSYNSLMTLYTKINRPEKVPSIVQEMKTNDVMPDCYTYNVWMRALAAMKDVSGVERVIEEMKRDGRITGDWTTYSNLASIYVDAGLFQKAEVALKELEKRNNTRDLGAYQFLITLYGRTGNLVEVYRVWRSLKLAFQNMANISYLNMIQVLVNLKDLPGAETCFKEWESKCSIYDIRVANVLIRAYAKEGRIDDAVALRKRAKVKGARLNSKTWEIFMDYYLTNGDMKFAARCVERAIKKGRNRGKNWLPPNEVVQALMTHFEEEKDVVGAERFIELLKMVKGQLDVDVFEALIRTYIASRKTSPAMRLRLKMENVVVSEATEKLLDVVCAESS</sequence>
<dbReference type="SUPFAM" id="SSF48452">
    <property type="entry name" value="TPR-like"/>
    <property type="match status" value="1"/>
</dbReference>
<reference evidence="4" key="1">
    <citation type="submission" date="2015-07" db="EMBL/GenBank/DDBJ databases">
        <title>Transcriptome Assembly of Anthurium amnicola.</title>
        <authorList>
            <person name="Suzuki J."/>
        </authorList>
    </citation>
    <scope>NUCLEOTIDE SEQUENCE</scope>
</reference>
<dbReference type="Pfam" id="PF13041">
    <property type="entry name" value="PPR_2"/>
    <property type="match status" value="1"/>
</dbReference>
<feature type="repeat" description="PPR" evidence="3">
    <location>
        <begin position="190"/>
        <end position="224"/>
    </location>
</feature>
<dbReference type="PROSITE" id="PS51375">
    <property type="entry name" value="PPR"/>
    <property type="match status" value="4"/>
</dbReference>